<evidence type="ECO:0000256" key="2">
    <source>
        <dbReference type="ARBA" id="ARBA00020330"/>
    </source>
</evidence>
<accession>A0A1A9ULX5</accession>
<dbReference type="PRINTS" id="PR02065">
    <property type="entry name" value="PROTEINDPCD"/>
</dbReference>
<dbReference type="VEuPathDB" id="VectorBase:GAUT008795"/>
<dbReference type="Proteomes" id="UP000078200">
    <property type="component" value="Unassembled WGS sequence"/>
</dbReference>
<protein>
    <recommendedName>
        <fullName evidence="2">Protein DPCD</fullName>
    </recommendedName>
</protein>
<proteinExistence type="inferred from homology"/>
<dbReference type="STRING" id="7395.A0A1A9ULX5"/>
<dbReference type="Pfam" id="PF14913">
    <property type="entry name" value="DPCD"/>
    <property type="match status" value="1"/>
</dbReference>
<evidence type="ECO:0000313" key="4">
    <source>
        <dbReference type="EnsemblMetazoa" id="GAUT008795-PA"/>
    </source>
</evidence>
<dbReference type="EnsemblMetazoa" id="GAUT008795-RA">
    <property type="protein sequence ID" value="GAUT008795-PA"/>
    <property type="gene ID" value="GAUT008795"/>
</dbReference>
<dbReference type="PANTHER" id="PTHR31921:SF1">
    <property type="entry name" value="PROTEIN DPCD"/>
    <property type="match status" value="1"/>
</dbReference>
<keyword evidence="5" id="KW-1185">Reference proteome</keyword>
<evidence type="ECO:0000313" key="5">
    <source>
        <dbReference type="Proteomes" id="UP000078200"/>
    </source>
</evidence>
<keyword evidence="3" id="KW-0472">Membrane</keyword>
<keyword evidence="3" id="KW-1133">Transmembrane helix</keyword>
<evidence type="ECO:0000256" key="1">
    <source>
        <dbReference type="ARBA" id="ARBA00010597"/>
    </source>
</evidence>
<feature type="transmembrane region" description="Helical" evidence="3">
    <location>
        <begin position="21"/>
        <end position="39"/>
    </location>
</feature>
<keyword evidence="3" id="KW-0812">Transmembrane</keyword>
<sequence>MKYNLKRSGGMKETHSVRTNPANGKYLLITIFACLIIFYDRENYETCFHFNLQSSNPAATVVFAEKNSVIHGRSRKIHYKFPDGQQMAEEYSMDTGVLQKRAWRKSQQLLGESEWEVEVGEDYRQLGCAGDSEQMLNADNNFTVKISNTEPILSKRITKKNIEWRIRNLPYPITVYQVVADCTKRAIVVKTTNKKYYKVIKVEELDRCELLPSQANLSIHHQYNTLIITYRKPDLVCEMEAQVLLLLKDIETEMGKLLEGLLQK</sequence>
<reference evidence="4" key="1">
    <citation type="submission" date="2020-05" db="UniProtKB">
        <authorList>
            <consortium name="EnsemblMetazoa"/>
        </authorList>
    </citation>
    <scope>IDENTIFICATION</scope>
    <source>
        <strain evidence="4">TTRI</strain>
    </source>
</reference>
<organism evidence="4 5">
    <name type="scientific">Glossina austeni</name>
    <name type="common">Savannah tsetse fly</name>
    <dbReference type="NCBI Taxonomy" id="7395"/>
    <lineage>
        <taxon>Eukaryota</taxon>
        <taxon>Metazoa</taxon>
        <taxon>Ecdysozoa</taxon>
        <taxon>Arthropoda</taxon>
        <taxon>Hexapoda</taxon>
        <taxon>Insecta</taxon>
        <taxon>Pterygota</taxon>
        <taxon>Neoptera</taxon>
        <taxon>Endopterygota</taxon>
        <taxon>Diptera</taxon>
        <taxon>Brachycera</taxon>
        <taxon>Muscomorpha</taxon>
        <taxon>Hippoboscoidea</taxon>
        <taxon>Glossinidae</taxon>
        <taxon>Glossina</taxon>
    </lineage>
</organism>
<evidence type="ECO:0000256" key="3">
    <source>
        <dbReference type="SAM" id="Phobius"/>
    </source>
</evidence>
<dbReference type="PANTHER" id="PTHR31921">
    <property type="entry name" value="PROTEIN DPCD"/>
    <property type="match status" value="1"/>
</dbReference>
<dbReference type="AlphaFoldDB" id="A0A1A9ULX5"/>
<comment type="similarity">
    <text evidence="1">Belongs to the DPCD family.</text>
</comment>
<dbReference type="InterPro" id="IPR026224">
    <property type="entry name" value="DPCD"/>
</dbReference>
<name>A0A1A9ULX5_GLOAU</name>